<dbReference type="InterPro" id="IPR011009">
    <property type="entry name" value="Kinase-like_dom_sf"/>
</dbReference>
<dbReference type="PROSITE" id="PS50011">
    <property type="entry name" value="PROTEIN_KINASE_DOM"/>
    <property type="match status" value="1"/>
</dbReference>
<feature type="domain" description="Protein kinase" evidence="7">
    <location>
        <begin position="1"/>
        <end position="123"/>
    </location>
</feature>
<evidence type="ECO:0000256" key="5">
    <source>
        <dbReference type="ARBA" id="ARBA00022777"/>
    </source>
</evidence>
<protein>
    <recommendedName>
        <fullName evidence="7">Protein kinase domain-containing protein</fullName>
    </recommendedName>
</protein>
<dbReference type="InterPro" id="IPR000719">
    <property type="entry name" value="Prot_kinase_dom"/>
</dbReference>
<evidence type="ECO:0000256" key="6">
    <source>
        <dbReference type="ARBA" id="ARBA00022840"/>
    </source>
</evidence>
<evidence type="ECO:0000259" key="7">
    <source>
        <dbReference type="PROSITE" id="PS50011"/>
    </source>
</evidence>
<dbReference type="GO" id="GO:0005634">
    <property type="term" value="C:nucleus"/>
    <property type="evidence" value="ECO:0007669"/>
    <property type="project" value="UniProtKB-SubCell"/>
</dbReference>
<dbReference type="SUPFAM" id="SSF56112">
    <property type="entry name" value="Protein kinase-like (PK-like)"/>
    <property type="match status" value="1"/>
</dbReference>
<dbReference type="Pfam" id="PF00069">
    <property type="entry name" value="Pkinase"/>
    <property type="match status" value="1"/>
</dbReference>
<dbReference type="EMBL" id="GEDC01028653">
    <property type="protein sequence ID" value="JAS08645.1"/>
    <property type="molecule type" value="Transcribed_RNA"/>
</dbReference>
<sequence>PEIYFGDTNYGPEIDIWSLGCIMGQFWTGYPLFQGRTDIDHLRIITNLCGSIPENTYPVNKKLTYYHIYKDSLALLDGQSRKISGILRVIAKDEDAILLFDQCIKYNQAERITAYNGLNHLFFTKTLPSPGKLLEKLLTLESSNNFPLC</sequence>
<reference evidence="8" key="1">
    <citation type="submission" date="2015-12" db="EMBL/GenBank/DDBJ databases">
        <title>De novo transcriptome assembly of four potential Pierce s Disease insect vectors from Arizona vineyards.</title>
        <authorList>
            <person name="Tassone E.E."/>
        </authorList>
    </citation>
    <scope>NUCLEOTIDE SEQUENCE</scope>
</reference>
<evidence type="ECO:0000256" key="2">
    <source>
        <dbReference type="ARBA" id="ARBA00022527"/>
    </source>
</evidence>
<dbReference type="PANTHER" id="PTHR24056:SF233">
    <property type="entry name" value="CYCLIN-DEPENDENT KINASE 9"/>
    <property type="match status" value="1"/>
</dbReference>
<dbReference type="GO" id="GO:0004693">
    <property type="term" value="F:cyclin-dependent protein serine/threonine kinase activity"/>
    <property type="evidence" value="ECO:0007669"/>
    <property type="project" value="TreeGrafter"/>
</dbReference>
<feature type="non-terminal residue" evidence="8">
    <location>
        <position position="1"/>
    </location>
</feature>
<organism evidence="8">
    <name type="scientific">Clastoptera arizonana</name>
    <name type="common">Arizona spittle bug</name>
    <dbReference type="NCBI Taxonomy" id="38151"/>
    <lineage>
        <taxon>Eukaryota</taxon>
        <taxon>Metazoa</taxon>
        <taxon>Ecdysozoa</taxon>
        <taxon>Arthropoda</taxon>
        <taxon>Hexapoda</taxon>
        <taxon>Insecta</taxon>
        <taxon>Pterygota</taxon>
        <taxon>Neoptera</taxon>
        <taxon>Paraneoptera</taxon>
        <taxon>Hemiptera</taxon>
        <taxon>Auchenorrhyncha</taxon>
        <taxon>Cercopoidea</taxon>
        <taxon>Clastopteridae</taxon>
        <taxon>Clastoptera</taxon>
    </lineage>
</organism>
<comment type="subcellular location">
    <subcellularLocation>
        <location evidence="1">Nucleus</location>
    </subcellularLocation>
</comment>
<keyword evidence="4" id="KW-0547">Nucleotide-binding</keyword>
<evidence type="ECO:0000256" key="4">
    <source>
        <dbReference type="ARBA" id="ARBA00022741"/>
    </source>
</evidence>
<dbReference type="InterPro" id="IPR050108">
    <property type="entry name" value="CDK"/>
</dbReference>
<keyword evidence="5" id="KW-0418">Kinase</keyword>
<accession>A0A1B6C5X0</accession>
<dbReference type="AlphaFoldDB" id="A0A1B6C5X0"/>
<gene>
    <name evidence="8" type="ORF">g.100</name>
</gene>
<evidence type="ECO:0000256" key="3">
    <source>
        <dbReference type="ARBA" id="ARBA00022679"/>
    </source>
</evidence>
<evidence type="ECO:0000313" key="8">
    <source>
        <dbReference type="EMBL" id="JAS08645.1"/>
    </source>
</evidence>
<keyword evidence="6" id="KW-0067">ATP-binding</keyword>
<dbReference type="PANTHER" id="PTHR24056">
    <property type="entry name" value="CELL DIVISION PROTEIN KINASE"/>
    <property type="match status" value="1"/>
</dbReference>
<name>A0A1B6C5X0_9HEMI</name>
<evidence type="ECO:0000256" key="1">
    <source>
        <dbReference type="ARBA" id="ARBA00004123"/>
    </source>
</evidence>
<dbReference type="GO" id="GO:0005524">
    <property type="term" value="F:ATP binding"/>
    <property type="evidence" value="ECO:0007669"/>
    <property type="project" value="UniProtKB-KW"/>
</dbReference>
<dbReference type="Gene3D" id="1.10.510.10">
    <property type="entry name" value="Transferase(Phosphotransferase) domain 1"/>
    <property type="match status" value="1"/>
</dbReference>
<proteinExistence type="predicted"/>
<keyword evidence="3" id="KW-0808">Transferase</keyword>
<keyword evidence="2" id="KW-0723">Serine/threonine-protein kinase</keyword>
<dbReference type="GO" id="GO:0008353">
    <property type="term" value="F:RNA polymerase II CTD heptapeptide repeat kinase activity"/>
    <property type="evidence" value="ECO:0007669"/>
    <property type="project" value="TreeGrafter"/>
</dbReference>